<dbReference type="Proteomes" id="UP000239874">
    <property type="component" value="Unassembled WGS sequence"/>
</dbReference>
<comment type="caution">
    <text evidence="2">The sequence shown here is derived from an EMBL/GenBank/DDBJ whole genome shotgun (WGS) entry which is preliminary data.</text>
</comment>
<sequence>MVVSVADLLAMVGGSLTRAELGRVRQAIRRSSIGEVLGDVVFGVITARQRELTTQLRPLTDPDAFAGRLGRELLSSVTGERIGRLFAEIEEATGLSLIRVCCSEAARLCVRDADTGRLFDLGDIFESWLHGDMPIPGPTALWIGEPVDDFTGDELTPTGPHDYRLPDPVPSRD</sequence>
<organism evidence="2 3">
    <name type="scientific">Nocardia nova</name>
    <dbReference type="NCBI Taxonomy" id="37330"/>
    <lineage>
        <taxon>Bacteria</taxon>
        <taxon>Bacillati</taxon>
        <taxon>Actinomycetota</taxon>
        <taxon>Actinomycetes</taxon>
        <taxon>Mycobacteriales</taxon>
        <taxon>Nocardiaceae</taxon>
        <taxon>Nocardia</taxon>
    </lineage>
</organism>
<feature type="region of interest" description="Disordered" evidence="1">
    <location>
        <begin position="151"/>
        <end position="173"/>
    </location>
</feature>
<evidence type="ECO:0000313" key="3">
    <source>
        <dbReference type="Proteomes" id="UP000239874"/>
    </source>
</evidence>
<feature type="compositionally biased region" description="Basic and acidic residues" evidence="1">
    <location>
        <begin position="161"/>
        <end position="173"/>
    </location>
</feature>
<gene>
    <name evidence="2" type="ORF">C5E45_20585</name>
</gene>
<name>A0A2S6AMJ1_9NOCA</name>
<protein>
    <submittedName>
        <fullName evidence="2">Uncharacterized protein</fullName>
    </submittedName>
</protein>
<dbReference type="AlphaFoldDB" id="A0A2S6AMJ1"/>
<proteinExistence type="predicted"/>
<accession>A0A2S6AMJ1</accession>
<reference evidence="2 3" key="1">
    <citation type="submission" date="2018-02" db="EMBL/GenBank/DDBJ databases">
        <title>8 Nocardia nova and 1 Nocardia cyriacigeorgica strain used for evolution to TMP-SMX.</title>
        <authorList>
            <person name="Mehta H."/>
            <person name="Weng J."/>
            <person name="Shamoo Y."/>
        </authorList>
    </citation>
    <scope>NUCLEOTIDE SEQUENCE [LARGE SCALE GENOMIC DNA]</scope>
    <source>
        <strain evidence="2 3">MDA3139</strain>
    </source>
</reference>
<evidence type="ECO:0000256" key="1">
    <source>
        <dbReference type="SAM" id="MobiDB-lite"/>
    </source>
</evidence>
<dbReference type="EMBL" id="PSZC01000014">
    <property type="protein sequence ID" value="PPJ36444.1"/>
    <property type="molecule type" value="Genomic_DNA"/>
</dbReference>
<evidence type="ECO:0000313" key="2">
    <source>
        <dbReference type="EMBL" id="PPJ36444.1"/>
    </source>
</evidence>